<keyword evidence="4" id="KW-1185">Reference proteome</keyword>
<gene>
    <name evidence="2" type="ORF">C1SCF055_LOCUS25150</name>
</gene>
<feature type="compositionally biased region" description="Polar residues" evidence="1">
    <location>
        <begin position="174"/>
        <end position="184"/>
    </location>
</feature>
<feature type="region of interest" description="Disordered" evidence="1">
    <location>
        <begin position="125"/>
        <end position="198"/>
    </location>
</feature>
<reference evidence="3" key="2">
    <citation type="submission" date="2024-04" db="EMBL/GenBank/DDBJ databases">
        <authorList>
            <person name="Chen Y."/>
            <person name="Shah S."/>
            <person name="Dougan E. K."/>
            <person name="Thang M."/>
            <person name="Chan C."/>
        </authorList>
    </citation>
    <scope>NUCLEOTIDE SEQUENCE [LARGE SCALE GENOMIC DNA]</scope>
</reference>
<sequence>MQLTNNFISCRKKERNDCFGSAGFVEFTTGGDPTICSCGRPGCEHEEDLEAQLNELQDTVSRLGLDGSTLGPALGAQTEKLEEEAEEEEDEEEEEEDEEEEEEEEEELAEVMALRYFNTFIDEEPEQVEASTGRLHRSKSWPQRVLYSKPKETDVTPMTSQSGPVEAAGEASETDVTPMTSQSGPVEAAGEASEALQL</sequence>
<evidence type="ECO:0000313" key="2">
    <source>
        <dbReference type="EMBL" id="CAI3998887.1"/>
    </source>
</evidence>
<dbReference type="AlphaFoldDB" id="A0A9P1G6B4"/>
<organism evidence="2">
    <name type="scientific">Cladocopium goreaui</name>
    <dbReference type="NCBI Taxonomy" id="2562237"/>
    <lineage>
        <taxon>Eukaryota</taxon>
        <taxon>Sar</taxon>
        <taxon>Alveolata</taxon>
        <taxon>Dinophyceae</taxon>
        <taxon>Suessiales</taxon>
        <taxon>Symbiodiniaceae</taxon>
        <taxon>Cladocopium</taxon>
    </lineage>
</organism>
<evidence type="ECO:0000313" key="4">
    <source>
        <dbReference type="Proteomes" id="UP001152797"/>
    </source>
</evidence>
<feature type="compositionally biased region" description="Acidic residues" evidence="1">
    <location>
        <begin position="81"/>
        <end position="108"/>
    </location>
</feature>
<evidence type="ECO:0000256" key="1">
    <source>
        <dbReference type="SAM" id="MobiDB-lite"/>
    </source>
</evidence>
<comment type="caution">
    <text evidence="2">The sequence shown here is derived from an EMBL/GenBank/DDBJ whole genome shotgun (WGS) entry which is preliminary data.</text>
</comment>
<evidence type="ECO:0000313" key="3">
    <source>
        <dbReference type="EMBL" id="CAL1152262.1"/>
    </source>
</evidence>
<protein>
    <submittedName>
        <fullName evidence="2">Uncharacterized protein</fullName>
    </submittedName>
</protein>
<dbReference type="EMBL" id="CAMXCT010002557">
    <property type="protein sequence ID" value="CAI3998887.1"/>
    <property type="molecule type" value="Genomic_DNA"/>
</dbReference>
<dbReference type="EMBL" id="CAMXCT030002557">
    <property type="protein sequence ID" value="CAL4786199.1"/>
    <property type="molecule type" value="Genomic_DNA"/>
</dbReference>
<accession>A0A9P1G6B4</accession>
<reference evidence="2" key="1">
    <citation type="submission" date="2022-10" db="EMBL/GenBank/DDBJ databases">
        <authorList>
            <person name="Chen Y."/>
            <person name="Dougan E. K."/>
            <person name="Chan C."/>
            <person name="Rhodes N."/>
            <person name="Thang M."/>
        </authorList>
    </citation>
    <scope>NUCLEOTIDE SEQUENCE</scope>
</reference>
<proteinExistence type="predicted"/>
<dbReference type="EMBL" id="CAMXCT020002557">
    <property type="protein sequence ID" value="CAL1152262.1"/>
    <property type="molecule type" value="Genomic_DNA"/>
</dbReference>
<feature type="region of interest" description="Disordered" evidence="1">
    <location>
        <begin position="63"/>
        <end position="108"/>
    </location>
</feature>
<dbReference type="Proteomes" id="UP001152797">
    <property type="component" value="Unassembled WGS sequence"/>
</dbReference>
<name>A0A9P1G6B4_9DINO</name>